<feature type="transmembrane region" description="Helical" evidence="1">
    <location>
        <begin position="80"/>
        <end position="102"/>
    </location>
</feature>
<feature type="transmembrane region" description="Helical" evidence="1">
    <location>
        <begin position="122"/>
        <end position="148"/>
    </location>
</feature>
<evidence type="ECO:0000313" key="2">
    <source>
        <dbReference type="EMBL" id="KAK7468384.1"/>
    </source>
</evidence>
<evidence type="ECO:0000313" key="3">
    <source>
        <dbReference type="Proteomes" id="UP001498398"/>
    </source>
</evidence>
<protein>
    <recommendedName>
        <fullName evidence="4">MARVEL domain-containing protein</fullName>
    </recommendedName>
</protein>
<name>A0ABR1JWD6_9AGAR</name>
<feature type="transmembrane region" description="Helical" evidence="1">
    <location>
        <begin position="229"/>
        <end position="251"/>
    </location>
</feature>
<gene>
    <name evidence="2" type="ORF">VKT23_002900</name>
</gene>
<feature type="transmembrane region" description="Helical" evidence="1">
    <location>
        <begin position="327"/>
        <end position="354"/>
    </location>
</feature>
<feature type="transmembrane region" description="Helical" evidence="1">
    <location>
        <begin position="50"/>
        <end position="68"/>
    </location>
</feature>
<dbReference type="Proteomes" id="UP001498398">
    <property type="component" value="Unassembled WGS sequence"/>
</dbReference>
<keyword evidence="1" id="KW-1133">Transmembrane helix</keyword>
<comment type="caution">
    <text evidence="2">The sequence shown here is derived from an EMBL/GenBank/DDBJ whole genome shotgun (WGS) entry which is preliminary data.</text>
</comment>
<keyword evidence="1" id="KW-0812">Transmembrane</keyword>
<feature type="transmembrane region" description="Helical" evidence="1">
    <location>
        <begin position="263"/>
        <end position="282"/>
    </location>
</feature>
<evidence type="ECO:0000256" key="1">
    <source>
        <dbReference type="SAM" id="Phobius"/>
    </source>
</evidence>
<reference evidence="2 3" key="1">
    <citation type="submission" date="2024-01" db="EMBL/GenBank/DDBJ databases">
        <title>A draft genome for the cacao thread blight pathogen Marasmiellus scandens.</title>
        <authorList>
            <person name="Baruah I.K."/>
            <person name="Leung J."/>
            <person name="Bukari Y."/>
            <person name="Amoako-Attah I."/>
            <person name="Meinhardt L.W."/>
            <person name="Bailey B.A."/>
            <person name="Cohen S.P."/>
        </authorList>
    </citation>
    <scope>NUCLEOTIDE SEQUENCE [LARGE SCALE GENOMIC DNA]</scope>
    <source>
        <strain evidence="2 3">GH-19</strain>
    </source>
</reference>
<keyword evidence="3" id="KW-1185">Reference proteome</keyword>
<feature type="transmembrane region" description="Helical" evidence="1">
    <location>
        <begin position="200"/>
        <end position="223"/>
    </location>
</feature>
<proteinExistence type="predicted"/>
<sequence>MTYMGWLRKTLYGLILALGIGQTVLSAFSAPFMTFDQLSRSFAVEFQSLSSVVAFLTWVWTSVLLSYNNKPRLSHPLTTCLPHFISFGIFSMLWIAIGIMLLSQERYLCHLSDSLDGNAPGLCGLGISTGVIGLVLGMLSGLTSYLIYSTASKTTKTHSMGFWESLKKTKLQAQDGFDIPPIAETDPDSKEMPAVMGWRIALYSLVLAFGVFLDVISPMNAGINSERRFTTIFTIISSIFSALTWIWTSILLSRLSRPQSSSILTRTSVHFYTFALLTPIWIGESPVLRLILATVLMFETAIGIMLASQTPWECDLDHDSDGLAPLWCGLIGTNIALSFAVAIFCGSTAIVLWASMNNMSGNIGQFDSVNSWYEMPKKRAQTEAQD</sequence>
<organism evidence="2 3">
    <name type="scientific">Marasmiellus scandens</name>
    <dbReference type="NCBI Taxonomy" id="2682957"/>
    <lineage>
        <taxon>Eukaryota</taxon>
        <taxon>Fungi</taxon>
        <taxon>Dikarya</taxon>
        <taxon>Basidiomycota</taxon>
        <taxon>Agaricomycotina</taxon>
        <taxon>Agaricomycetes</taxon>
        <taxon>Agaricomycetidae</taxon>
        <taxon>Agaricales</taxon>
        <taxon>Marasmiineae</taxon>
        <taxon>Omphalotaceae</taxon>
        <taxon>Marasmiellus</taxon>
    </lineage>
</organism>
<accession>A0ABR1JWD6</accession>
<dbReference type="EMBL" id="JBANRG010000003">
    <property type="protein sequence ID" value="KAK7468384.1"/>
    <property type="molecule type" value="Genomic_DNA"/>
</dbReference>
<evidence type="ECO:0008006" key="4">
    <source>
        <dbReference type="Google" id="ProtNLM"/>
    </source>
</evidence>
<keyword evidence="1" id="KW-0472">Membrane</keyword>